<organism evidence="1 2">
    <name type="scientific">Sphingomonas montanisoli</name>
    <dbReference type="NCBI Taxonomy" id="2606412"/>
    <lineage>
        <taxon>Bacteria</taxon>
        <taxon>Pseudomonadati</taxon>
        <taxon>Pseudomonadota</taxon>
        <taxon>Alphaproteobacteria</taxon>
        <taxon>Sphingomonadales</taxon>
        <taxon>Sphingomonadaceae</taxon>
        <taxon>Sphingomonas</taxon>
    </lineage>
</organism>
<reference evidence="1 2" key="1">
    <citation type="submission" date="2019-08" db="EMBL/GenBank/DDBJ databases">
        <authorList>
            <person name="Wang G."/>
            <person name="Xu Z."/>
        </authorList>
    </citation>
    <scope>NUCLEOTIDE SEQUENCE [LARGE SCALE GENOMIC DNA]</scope>
    <source>
        <strain evidence="1 2">ZX</strain>
    </source>
</reference>
<evidence type="ECO:0000313" key="2">
    <source>
        <dbReference type="Proteomes" id="UP000322077"/>
    </source>
</evidence>
<evidence type="ECO:0000313" key="1">
    <source>
        <dbReference type="EMBL" id="TZG26481.1"/>
    </source>
</evidence>
<dbReference type="AlphaFoldDB" id="A0A5D9C8V8"/>
<dbReference type="EMBL" id="VTOU01000003">
    <property type="protein sequence ID" value="TZG26481.1"/>
    <property type="molecule type" value="Genomic_DNA"/>
</dbReference>
<gene>
    <name evidence="1" type="ORF">FYJ91_16285</name>
</gene>
<dbReference type="Proteomes" id="UP000322077">
    <property type="component" value="Unassembled WGS sequence"/>
</dbReference>
<accession>A0A5D9C8V8</accession>
<dbReference type="RefSeq" id="WP_149523283.1">
    <property type="nucleotide sequence ID" value="NZ_VTOU01000003.1"/>
</dbReference>
<keyword evidence="2" id="KW-1185">Reference proteome</keyword>
<comment type="caution">
    <text evidence="1">The sequence shown here is derived from an EMBL/GenBank/DDBJ whole genome shotgun (WGS) entry which is preliminary data.</text>
</comment>
<sequence length="109" mass="12469">MRSPSLRNDPAPIVANTDPMILFDEWYRSRTEGARSAHGWTPETTLFSDFTKFASACGETVRFNVDGFRDAMATKQTKTRKMMVYRTDVSGEQLEDCWDRALIRALRAV</sequence>
<proteinExistence type="predicted"/>
<protein>
    <submittedName>
        <fullName evidence="1">Uncharacterized protein</fullName>
    </submittedName>
</protein>
<name>A0A5D9C8V8_9SPHN</name>